<keyword evidence="4" id="KW-0539">Nucleus</keyword>
<dbReference type="GO" id="GO:0000727">
    <property type="term" value="P:double-strand break repair via break-induced replication"/>
    <property type="evidence" value="ECO:0007669"/>
    <property type="project" value="TreeGrafter"/>
</dbReference>
<evidence type="ECO:0000313" key="8">
    <source>
        <dbReference type="Proteomes" id="UP000070544"/>
    </source>
</evidence>
<dbReference type="GO" id="GO:1902977">
    <property type="term" value="P:mitotic DNA replication preinitiation complex assembly"/>
    <property type="evidence" value="ECO:0007669"/>
    <property type="project" value="TreeGrafter"/>
</dbReference>
<feature type="region of interest" description="Disordered" evidence="6">
    <location>
        <begin position="153"/>
        <end position="266"/>
    </location>
</feature>
<evidence type="ECO:0000256" key="6">
    <source>
        <dbReference type="SAM" id="MobiDB-lite"/>
    </source>
</evidence>
<dbReference type="OrthoDB" id="10258882at2759"/>
<dbReference type="PANTHER" id="PTHR10507:SF0">
    <property type="entry name" value="CELL DIVISION CONTROL PROTEIN 45 HOMOLOG"/>
    <property type="match status" value="1"/>
</dbReference>
<keyword evidence="3" id="KW-0235">DNA replication</keyword>
<evidence type="ECO:0000256" key="2">
    <source>
        <dbReference type="ARBA" id="ARBA00010727"/>
    </source>
</evidence>
<gene>
    <name evidence="7" type="ORF">M427DRAFT_111578</name>
</gene>
<accession>A0A139AGK8</accession>
<evidence type="ECO:0000256" key="5">
    <source>
        <dbReference type="ARBA" id="ARBA00023306"/>
    </source>
</evidence>
<dbReference type="OMA" id="EDCFMEA"/>
<evidence type="ECO:0000256" key="1">
    <source>
        <dbReference type="ARBA" id="ARBA00004123"/>
    </source>
</evidence>
<proteinExistence type="inferred from homology"/>
<comment type="subcellular location">
    <subcellularLocation>
        <location evidence="1">Nucleus</location>
    </subcellularLocation>
</comment>
<name>A0A139AGK8_GONPJ</name>
<dbReference type="AlphaFoldDB" id="A0A139AGK8"/>
<dbReference type="GO" id="GO:0003688">
    <property type="term" value="F:DNA replication origin binding"/>
    <property type="evidence" value="ECO:0007669"/>
    <property type="project" value="TreeGrafter"/>
</dbReference>
<keyword evidence="8" id="KW-1185">Reference proteome</keyword>
<evidence type="ECO:0000256" key="3">
    <source>
        <dbReference type="ARBA" id="ARBA00022705"/>
    </source>
</evidence>
<dbReference type="Proteomes" id="UP000070544">
    <property type="component" value="Unassembled WGS sequence"/>
</dbReference>
<dbReference type="InterPro" id="IPR003874">
    <property type="entry name" value="CDC45"/>
</dbReference>
<dbReference type="GO" id="GO:0003697">
    <property type="term" value="F:single-stranded DNA binding"/>
    <property type="evidence" value="ECO:0007669"/>
    <property type="project" value="TreeGrafter"/>
</dbReference>
<dbReference type="GO" id="GO:0003682">
    <property type="term" value="F:chromatin binding"/>
    <property type="evidence" value="ECO:0007669"/>
    <property type="project" value="TreeGrafter"/>
</dbReference>
<dbReference type="Pfam" id="PF02724">
    <property type="entry name" value="CDC45"/>
    <property type="match status" value="1"/>
</dbReference>
<dbReference type="PANTHER" id="PTHR10507">
    <property type="entry name" value="CDC45-RELATED PROTEIN"/>
    <property type="match status" value="1"/>
</dbReference>
<dbReference type="EMBL" id="KQ965758">
    <property type="protein sequence ID" value="KXS15936.1"/>
    <property type="molecule type" value="Genomic_DNA"/>
</dbReference>
<dbReference type="GO" id="GO:0031261">
    <property type="term" value="C:DNA replication preinitiation complex"/>
    <property type="evidence" value="ECO:0007669"/>
    <property type="project" value="TreeGrafter"/>
</dbReference>
<evidence type="ECO:0000256" key="4">
    <source>
        <dbReference type="ARBA" id="ARBA00023242"/>
    </source>
</evidence>
<protein>
    <submittedName>
        <fullName evidence="7">CDC45-like protein</fullName>
    </submittedName>
</protein>
<comment type="similarity">
    <text evidence="2">Belongs to the CDC45 family.</text>
</comment>
<dbReference type="STRING" id="1344416.A0A139AGK8"/>
<reference evidence="7 8" key="1">
    <citation type="journal article" date="2015" name="Genome Biol. Evol.">
        <title>Phylogenomic analyses indicate that early fungi evolved digesting cell walls of algal ancestors of land plants.</title>
        <authorList>
            <person name="Chang Y."/>
            <person name="Wang S."/>
            <person name="Sekimoto S."/>
            <person name="Aerts A.L."/>
            <person name="Choi C."/>
            <person name="Clum A."/>
            <person name="LaButti K.M."/>
            <person name="Lindquist E.A."/>
            <person name="Yee Ngan C."/>
            <person name="Ohm R.A."/>
            <person name="Salamov A.A."/>
            <person name="Grigoriev I.V."/>
            <person name="Spatafora J.W."/>
            <person name="Berbee M.L."/>
        </authorList>
    </citation>
    <scope>NUCLEOTIDE SEQUENCE [LARGE SCALE GENOMIC DNA]</scope>
    <source>
        <strain evidence="7 8">JEL478</strain>
    </source>
</reference>
<evidence type="ECO:0000313" key="7">
    <source>
        <dbReference type="EMBL" id="KXS15936.1"/>
    </source>
</evidence>
<keyword evidence="5" id="KW-0131">Cell cycle</keyword>
<feature type="compositionally biased region" description="Basic and acidic residues" evidence="6">
    <location>
        <begin position="166"/>
        <end position="181"/>
    </location>
</feature>
<organism evidence="7 8">
    <name type="scientific">Gonapodya prolifera (strain JEL478)</name>
    <name type="common">Monoblepharis prolifera</name>
    <dbReference type="NCBI Taxonomy" id="1344416"/>
    <lineage>
        <taxon>Eukaryota</taxon>
        <taxon>Fungi</taxon>
        <taxon>Fungi incertae sedis</taxon>
        <taxon>Chytridiomycota</taxon>
        <taxon>Chytridiomycota incertae sedis</taxon>
        <taxon>Monoblepharidomycetes</taxon>
        <taxon>Monoblepharidales</taxon>
        <taxon>Gonapodyaceae</taxon>
        <taxon>Gonapodya</taxon>
    </lineage>
</organism>
<dbReference type="GO" id="GO:0006270">
    <property type="term" value="P:DNA replication initiation"/>
    <property type="evidence" value="ECO:0007669"/>
    <property type="project" value="InterPro"/>
</dbReference>
<sequence length="765" mass="83751">MPVFTAAQFERVYADIRRHGSAPDAAPALIFASNDVDAVCACKIVVSLLSADNIRHTVIPVSSYTDLSSANESRVAGKDDLRSIILINCGSLVASAEIFDLPHPDTRVYVVDTHRPCNLRNLWGEEQVVVFVEEDFESAEMVEIREAYAKLEYDHGGDSDSDADSDSERGDDDNHERRTALDGEAEDDEARRALQDDEDGAEGVNGRLGDAEDEEAGDENKENEGDPDAPHTSPSRKRRRDSQSSPSKRPRHSTPPAPRLSRAARRRERARLRDILASYYTAGTWHSGSVAALWCDMVWGVGRGGNDELWLALVGLTHLLLHHRVSPRSYEHAMRTKWTGLAAPLNIPSMGGPTTGAGAGTGLDRPSLGGTGAGLVRTDEFRFCLWRHWNLFDSMAHSEYVAVKLGLWNVKGRRRMSQMLAKMGFSLSEVRQPTTSMSPNLKSKLTSSLPPTARDFGLDDLLYPSFARRFGTRGHKATLSAADAAMALDALLDGGKGWARRNERGDVVVEQRVQSGIVEDEAGAAARGEAKSWRDIEAQNVGVGTGKETGMEGVVRREETFVGRGAKGTGEGGDNCGEWMENFFAAFDALSNVDILRQGILIARHLQTATVRAATTLLDKNALKTMRNFRLAVLGRANQASAGLLSGTNVGGSGRIGQADYALFGRNPSWLESLGNMLLMSLKEWSRHKTDLPFVIAAFNTESDSYLVCGFPSKGKNPFGLAFQEAASNANAIFKQDFFEAHVVEVKREDFSRLLEQLQRQRIST</sequence>